<name>A0A1S8XAH6_OPIVI</name>
<reference evidence="3 4" key="1">
    <citation type="submission" date="2015-03" db="EMBL/GenBank/DDBJ databases">
        <title>Draft genome of the nematode, Opisthorchis viverrini.</title>
        <authorList>
            <person name="Mitreva M."/>
        </authorList>
    </citation>
    <scope>NUCLEOTIDE SEQUENCE [LARGE SCALE GENOMIC DNA]</scope>
    <source>
        <strain evidence="3">Khon Kaen</strain>
    </source>
</reference>
<dbReference type="InterPro" id="IPR001878">
    <property type="entry name" value="Znf_CCHC"/>
</dbReference>
<keyword evidence="4" id="KW-1185">Reference proteome</keyword>
<sequence>MKADNDVEAARLMHTLSCSAHESRADDESISAPSRVAIYAEECRRQHELGLSYREPKFDANNVSVATTSTSAEIPVWDDPTKGYLLGRHSPKRNSEGCMASNHTLAPLTSMDLPRVELTKFDGSSHDYLKSIRQFGFYVESRTTEGGQRLLCLLHYCRGRAREAIEECNDLRNFTNIRARISNSRFGTIADQTNKCRAAQTTLPKQPVKRQHSFVNAVFKTPESCPLCREPHPLTDCVKFAEFDCNKRWDVAKGCKVCFRCLKTGHMTRACNTERKCGANECKARHHYLPHTTSDVSRSVQGICNAANARQGSTAGTWLSESCVENLEIGSLLDSIWVNIEKAFVVPSIMLSVNVESRVALARRYAHLDDLPITDVPRTLLTFMSEVGRIVNNRPIVAPRSDVRDKLALSPNMLLLLEENTGIPSHCSYAEKFTRKWKHGTI</sequence>
<keyword evidence="1" id="KW-0479">Metal-binding</keyword>
<dbReference type="EMBL" id="KV891496">
    <property type="protein sequence ID" value="OON23730.1"/>
    <property type="molecule type" value="Genomic_DNA"/>
</dbReference>
<organism evidence="3 4">
    <name type="scientific">Opisthorchis viverrini</name>
    <name type="common">Southeast Asian liver fluke</name>
    <dbReference type="NCBI Taxonomy" id="6198"/>
    <lineage>
        <taxon>Eukaryota</taxon>
        <taxon>Metazoa</taxon>
        <taxon>Spiralia</taxon>
        <taxon>Lophotrochozoa</taxon>
        <taxon>Platyhelminthes</taxon>
        <taxon>Trematoda</taxon>
        <taxon>Digenea</taxon>
        <taxon>Opisthorchiida</taxon>
        <taxon>Opisthorchiata</taxon>
        <taxon>Opisthorchiidae</taxon>
        <taxon>Opisthorchis</taxon>
    </lineage>
</organism>
<proteinExistence type="predicted"/>
<keyword evidence="1" id="KW-0862">Zinc</keyword>
<protein>
    <submittedName>
        <fullName evidence="3">Zinc knuckle</fullName>
    </submittedName>
</protein>
<evidence type="ECO:0000259" key="2">
    <source>
        <dbReference type="PROSITE" id="PS50158"/>
    </source>
</evidence>
<dbReference type="PANTHER" id="PTHR47331:SF1">
    <property type="entry name" value="GAG-LIKE PROTEIN"/>
    <property type="match status" value="1"/>
</dbReference>
<dbReference type="Proteomes" id="UP000243686">
    <property type="component" value="Unassembled WGS sequence"/>
</dbReference>
<evidence type="ECO:0000313" key="3">
    <source>
        <dbReference type="EMBL" id="OON23730.1"/>
    </source>
</evidence>
<gene>
    <name evidence="3" type="ORF">X801_00347</name>
</gene>
<dbReference type="GO" id="GO:0003676">
    <property type="term" value="F:nucleic acid binding"/>
    <property type="evidence" value="ECO:0007669"/>
    <property type="project" value="InterPro"/>
</dbReference>
<accession>A0A1S8XAH6</accession>
<feature type="domain" description="CCHC-type" evidence="2">
    <location>
        <begin position="258"/>
        <end position="271"/>
    </location>
</feature>
<evidence type="ECO:0000256" key="1">
    <source>
        <dbReference type="PROSITE-ProRule" id="PRU00047"/>
    </source>
</evidence>
<evidence type="ECO:0000313" key="4">
    <source>
        <dbReference type="Proteomes" id="UP000243686"/>
    </source>
</evidence>
<dbReference type="PROSITE" id="PS50158">
    <property type="entry name" value="ZF_CCHC"/>
    <property type="match status" value="1"/>
</dbReference>
<dbReference type="GO" id="GO:0008270">
    <property type="term" value="F:zinc ion binding"/>
    <property type="evidence" value="ECO:0007669"/>
    <property type="project" value="UniProtKB-KW"/>
</dbReference>
<dbReference type="PANTHER" id="PTHR47331">
    <property type="entry name" value="PHD-TYPE DOMAIN-CONTAINING PROTEIN"/>
    <property type="match status" value="1"/>
</dbReference>
<keyword evidence="1" id="KW-0863">Zinc-finger</keyword>
<dbReference type="AlphaFoldDB" id="A0A1S8XAH6"/>